<evidence type="ECO:0000313" key="5">
    <source>
        <dbReference type="EMBL" id="MBB2497507.1"/>
    </source>
</evidence>
<dbReference type="PROSITE" id="PS51819">
    <property type="entry name" value="VOC"/>
    <property type="match status" value="1"/>
</dbReference>
<feature type="domain" description="VOC" evidence="4">
    <location>
        <begin position="3"/>
        <end position="135"/>
    </location>
</feature>
<protein>
    <recommendedName>
        <fullName evidence="2">Bleomycin resistance protein</fullName>
    </recommendedName>
</protein>
<dbReference type="Pfam" id="PF00903">
    <property type="entry name" value="Glyoxalase"/>
    <property type="match status" value="1"/>
</dbReference>
<dbReference type="AlphaFoldDB" id="A0A7W4QBZ2"/>
<dbReference type="InterPro" id="IPR037523">
    <property type="entry name" value="VOC_core"/>
</dbReference>
<evidence type="ECO:0000256" key="2">
    <source>
        <dbReference type="ARBA" id="ARBA00021572"/>
    </source>
</evidence>
<comment type="similarity">
    <text evidence="1">Belongs to the bleomycin resistance protein family.</text>
</comment>
<evidence type="ECO:0000313" key="6">
    <source>
        <dbReference type="Proteomes" id="UP000542720"/>
    </source>
</evidence>
<keyword evidence="6" id="KW-1185">Reference proteome</keyword>
<gene>
    <name evidence="5" type="ORF">H3H51_20995</name>
</gene>
<proteinExistence type="inferred from homology"/>
<evidence type="ECO:0000256" key="1">
    <source>
        <dbReference type="ARBA" id="ARBA00011051"/>
    </source>
</evidence>
<dbReference type="GO" id="GO:0046677">
    <property type="term" value="P:response to antibiotic"/>
    <property type="evidence" value="ECO:0007669"/>
    <property type="project" value="UniProtKB-KW"/>
</dbReference>
<dbReference type="Proteomes" id="UP000542720">
    <property type="component" value="Unassembled WGS sequence"/>
</dbReference>
<dbReference type="CDD" id="cd08349">
    <property type="entry name" value="BLMA_like"/>
    <property type="match status" value="1"/>
</dbReference>
<dbReference type="EMBL" id="JACJUD010000010">
    <property type="protein sequence ID" value="MBB2497507.1"/>
    <property type="molecule type" value="Genomic_DNA"/>
</dbReference>
<keyword evidence="3" id="KW-0046">Antibiotic resistance</keyword>
<organism evidence="5 6">
    <name type="scientific">Aquipseudomonas ullengensis</name>
    <dbReference type="NCBI Taxonomy" id="2759166"/>
    <lineage>
        <taxon>Bacteria</taxon>
        <taxon>Pseudomonadati</taxon>
        <taxon>Pseudomonadota</taxon>
        <taxon>Gammaproteobacteria</taxon>
        <taxon>Pseudomonadales</taxon>
        <taxon>Pseudomonadaceae</taxon>
        <taxon>Aquipseudomonas</taxon>
    </lineage>
</organism>
<dbReference type="InterPro" id="IPR000335">
    <property type="entry name" value="Bleomycin-R"/>
</dbReference>
<reference evidence="5 6" key="1">
    <citation type="submission" date="2020-08" db="EMBL/GenBank/DDBJ databases">
        <authorList>
            <person name="Kim C.M."/>
        </authorList>
    </citation>
    <scope>NUCLEOTIDE SEQUENCE [LARGE SCALE GENOMIC DNA]</scope>
    <source>
        <strain evidence="5 6">UL070</strain>
    </source>
</reference>
<name>A0A7W4QBZ2_9GAMM</name>
<evidence type="ECO:0000259" key="4">
    <source>
        <dbReference type="PROSITE" id="PS51819"/>
    </source>
</evidence>
<dbReference type="InterPro" id="IPR029068">
    <property type="entry name" value="Glyas_Bleomycin-R_OHBP_Dase"/>
</dbReference>
<dbReference type="Gene3D" id="3.10.180.10">
    <property type="entry name" value="2,3-Dihydroxybiphenyl 1,2-Dioxygenase, domain 1"/>
    <property type="match status" value="1"/>
</dbReference>
<accession>A0A7W4QBZ2</accession>
<evidence type="ECO:0000256" key="3">
    <source>
        <dbReference type="ARBA" id="ARBA00023251"/>
    </source>
</evidence>
<dbReference type="InterPro" id="IPR004360">
    <property type="entry name" value="Glyas_Fos-R_dOase_dom"/>
</dbReference>
<sequence length="145" mass="16378">MFPPLTPELNVRCIKKSLSFYTELLGFSICFERPEDGFATIELDGAVLMLEQIEELAPQNDPWIPAELEYPFGRGINFQITVKNLDGIYRCLTDNSYPIQLPLEQKSYRVGGQFVSVRQFMIIDPDGYLLRLNSLANVNAGAAQV</sequence>
<comment type="caution">
    <text evidence="5">The sequence shown here is derived from an EMBL/GenBank/DDBJ whole genome shotgun (WGS) entry which is preliminary data.</text>
</comment>
<dbReference type="SUPFAM" id="SSF54593">
    <property type="entry name" value="Glyoxalase/Bleomycin resistance protein/Dihydroxybiphenyl dioxygenase"/>
    <property type="match status" value="1"/>
</dbReference>